<keyword evidence="2" id="KW-0326">Glycosidase</keyword>
<dbReference type="InterPro" id="IPR001910">
    <property type="entry name" value="Inosine/uridine_hydrolase_dom"/>
</dbReference>
<protein>
    <submittedName>
        <fullName evidence="4">Nucleoside hydrolase</fullName>
    </submittedName>
</protein>
<evidence type="ECO:0000313" key="4">
    <source>
        <dbReference type="EMBL" id="TVY01878.1"/>
    </source>
</evidence>
<evidence type="ECO:0000256" key="2">
    <source>
        <dbReference type="ARBA" id="ARBA00023295"/>
    </source>
</evidence>
<keyword evidence="5" id="KW-1185">Reference proteome</keyword>
<dbReference type="OrthoDB" id="2530052at2"/>
<organism evidence="4 5">
    <name type="scientific">Paenibacillus cremeus</name>
    <dbReference type="NCBI Taxonomy" id="2163881"/>
    <lineage>
        <taxon>Bacteria</taxon>
        <taxon>Bacillati</taxon>
        <taxon>Bacillota</taxon>
        <taxon>Bacilli</taxon>
        <taxon>Bacillales</taxon>
        <taxon>Paenibacillaceae</taxon>
        <taxon>Paenibacillus</taxon>
    </lineage>
</organism>
<dbReference type="Gene3D" id="3.90.245.10">
    <property type="entry name" value="Ribonucleoside hydrolase-like"/>
    <property type="match status" value="1"/>
</dbReference>
<dbReference type="InterPro" id="IPR036452">
    <property type="entry name" value="Ribo_hydro-like"/>
</dbReference>
<comment type="caution">
    <text evidence="4">The sequence shown here is derived from an EMBL/GenBank/DDBJ whole genome shotgun (WGS) entry which is preliminary data.</text>
</comment>
<dbReference type="SUPFAM" id="SSF53590">
    <property type="entry name" value="Nucleoside hydrolase"/>
    <property type="match status" value="1"/>
</dbReference>
<feature type="domain" description="Inosine/uridine-preferring nucleoside hydrolase" evidence="3">
    <location>
        <begin position="26"/>
        <end position="258"/>
    </location>
</feature>
<evidence type="ECO:0000256" key="1">
    <source>
        <dbReference type="ARBA" id="ARBA00022801"/>
    </source>
</evidence>
<dbReference type="GO" id="GO:0005829">
    <property type="term" value="C:cytosol"/>
    <property type="evidence" value="ECO:0007669"/>
    <property type="project" value="TreeGrafter"/>
</dbReference>
<evidence type="ECO:0000313" key="5">
    <source>
        <dbReference type="Proteomes" id="UP000317036"/>
    </source>
</evidence>
<dbReference type="Proteomes" id="UP000317036">
    <property type="component" value="Unassembled WGS sequence"/>
</dbReference>
<dbReference type="PANTHER" id="PTHR12304:SF4">
    <property type="entry name" value="URIDINE NUCLEOSIDASE"/>
    <property type="match status" value="1"/>
</dbReference>
<proteinExistence type="predicted"/>
<evidence type="ECO:0000259" key="3">
    <source>
        <dbReference type="Pfam" id="PF01156"/>
    </source>
</evidence>
<keyword evidence="1 4" id="KW-0378">Hydrolase</keyword>
<dbReference type="InterPro" id="IPR023186">
    <property type="entry name" value="IUNH"/>
</dbReference>
<dbReference type="GO" id="GO:0008477">
    <property type="term" value="F:purine nucleosidase activity"/>
    <property type="evidence" value="ECO:0007669"/>
    <property type="project" value="TreeGrafter"/>
</dbReference>
<accession>A0A559JPU5</accession>
<dbReference type="Pfam" id="PF01156">
    <property type="entry name" value="IU_nuc_hydro"/>
    <property type="match status" value="1"/>
</dbReference>
<name>A0A559JPU5_9BACL</name>
<dbReference type="GO" id="GO:0006152">
    <property type="term" value="P:purine nucleoside catabolic process"/>
    <property type="evidence" value="ECO:0007669"/>
    <property type="project" value="TreeGrafter"/>
</dbReference>
<dbReference type="AlphaFoldDB" id="A0A559JPU5"/>
<sequence length="307" mass="34813">MPTFKSLPVDELVRKLEHPGRKVRMVLDTDTFNEIDDQFAVVYALLSSERIELEAFYAAPFYNQMSSSPGDGMEKSYHELLKIRALMQREELPVLRGSTSYLPGSVEPVDSEAVQDLIRRAMDTDPSDPLYVVAIGAITNVASALLLAPEIIHRIVIVWLGGHAFHWPRTDEFNLKQDVHAARIIFDSTAPVVLIPCMGVASHLKTTLSEVREYVKDSGAIGSYLYETYASCRADHFGYSRVIWDLSVIAWLLQPEACPSYLTPSPLISDDLRFIHDPNRHPIRYVSYLDRDRVFQDLFRKLAGKKE</sequence>
<dbReference type="EMBL" id="VNJI01000067">
    <property type="protein sequence ID" value="TVY01878.1"/>
    <property type="molecule type" value="Genomic_DNA"/>
</dbReference>
<gene>
    <name evidence="4" type="ORF">FPZ49_32035</name>
</gene>
<dbReference type="RefSeq" id="WP_144854377.1">
    <property type="nucleotide sequence ID" value="NZ_VNJI01000067.1"/>
</dbReference>
<dbReference type="PANTHER" id="PTHR12304">
    <property type="entry name" value="INOSINE-URIDINE PREFERRING NUCLEOSIDE HYDROLASE"/>
    <property type="match status" value="1"/>
</dbReference>
<reference evidence="4 5" key="1">
    <citation type="submission" date="2019-07" db="EMBL/GenBank/DDBJ databases">
        <authorList>
            <person name="Kim J."/>
        </authorList>
    </citation>
    <scope>NUCLEOTIDE SEQUENCE [LARGE SCALE GENOMIC DNA]</scope>
    <source>
        <strain evidence="4 5">JC52</strain>
    </source>
</reference>